<dbReference type="OrthoDB" id="5290825at2759"/>
<dbReference type="InterPro" id="IPR020846">
    <property type="entry name" value="MFS_dom"/>
</dbReference>
<dbReference type="InterPro" id="IPR005828">
    <property type="entry name" value="MFS_sugar_transport-like"/>
</dbReference>
<protein>
    <submittedName>
        <fullName evidence="11">Proton myo-inositol cotransporter</fullName>
    </submittedName>
</protein>
<dbReference type="Pfam" id="PF00083">
    <property type="entry name" value="Sugar_tr"/>
    <property type="match status" value="1"/>
</dbReference>
<feature type="transmembrane region" description="Helical" evidence="9">
    <location>
        <begin position="181"/>
        <end position="204"/>
    </location>
</feature>
<dbReference type="GO" id="GO:0015798">
    <property type="term" value="P:myo-inositol transport"/>
    <property type="evidence" value="ECO:0007669"/>
    <property type="project" value="UniProtKB-ARBA"/>
</dbReference>
<comment type="subcellular location">
    <subcellularLocation>
        <location evidence="1">Membrane</location>
        <topology evidence="1">Multi-pass membrane protein</topology>
    </subcellularLocation>
</comment>
<dbReference type="InterPro" id="IPR003663">
    <property type="entry name" value="Sugar/inositol_transpt"/>
</dbReference>
<feature type="compositionally biased region" description="Polar residues" evidence="8">
    <location>
        <begin position="12"/>
        <end position="22"/>
    </location>
</feature>
<dbReference type="AlphaFoldDB" id="A0A8K0TKG3"/>
<evidence type="ECO:0000256" key="2">
    <source>
        <dbReference type="ARBA" id="ARBA00010992"/>
    </source>
</evidence>
<dbReference type="PANTHER" id="PTHR48020">
    <property type="entry name" value="PROTON MYO-INOSITOL COTRANSPORTER"/>
    <property type="match status" value="1"/>
</dbReference>
<feature type="transmembrane region" description="Helical" evidence="9">
    <location>
        <begin position="532"/>
        <end position="551"/>
    </location>
</feature>
<dbReference type="PRINTS" id="PR00171">
    <property type="entry name" value="SUGRTRNSPORT"/>
</dbReference>
<keyword evidence="6 9" id="KW-0472">Membrane</keyword>
<evidence type="ECO:0000256" key="6">
    <source>
        <dbReference type="ARBA" id="ARBA00023136"/>
    </source>
</evidence>
<dbReference type="GO" id="GO:0015791">
    <property type="term" value="P:polyol transmembrane transport"/>
    <property type="evidence" value="ECO:0007669"/>
    <property type="project" value="UniProtKB-ARBA"/>
</dbReference>
<evidence type="ECO:0000313" key="12">
    <source>
        <dbReference type="Proteomes" id="UP000813385"/>
    </source>
</evidence>
<evidence type="ECO:0000256" key="8">
    <source>
        <dbReference type="SAM" id="MobiDB-lite"/>
    </source>
</evidence>
<dbReference type="SUPFAM" id="SSF103473">
    <property type="entry name" value="MFS general substrate transporter"/>
    <property type="match status" value="1"/>
</dbReference>
<keyword evidence="5 9" id="KW-1133">Transmembrane helix</keyword>
<evidence type="ECO:0000256" key="3">
    <source>
        <dbReference type="ARBA" id="ARBA00022448"/>
    </source>
</evidence>
<feature type="compositionally biased region" description="Basic and acidic residues" evidence="8">
    <location>
        <begin position="1"/>
        <end position="11"/>
    </location>
</feature>
<name>A0A8K0TKG3_9PEZI</name>
<feature type="region of interest" description="Disordered" evidence="8">
    <location>
        <begin position="1"/>
        <end position="33"/>
    </location>
</feature>
<dbReference type="EMBL" id="JAGPXD010000002">
    <property type="protein sequence ID" value="KAH7367226.1"/>
    <property type="molecule type" value="Genomic_DNA"/>
</dbReference>
<gene>
    <name evidence="11" type="ORF">B0T11DRAFT_315728</name>
</gene>
<evidence type="ECO:0000256" key="9">
    <source>
        <dbReference type="SAM" id="Phobius"/>
    </source>
</evidence>
<feature type="transmembrane region" description="Helical" evidence="9">
    <location>
        <begin position="276"/>
        <end position="298"/>
    </location>
</feature>
<evidence type="ECO:0000256" key="1">
    <source>
        <dbReference type="ARBA" id="ARBA00004141"/>
    </source>
</evidence>
<feature type="transmembrane region" description="Helical" evidence="9">
    <location>
        <begin position="250"/>
        <end position="270"/>
    </location>
</feature>
<dbReference type="PANTHER" id="PTHR48020:SF25">
    <property type="entry name" value="SUGAR TRANSPORTER, PUTATIVE (AFU_ORTHOLOGUE AFUA_7G05830)-RELATED"/>
    <property type="match status" value="1"/>
</dbReference>
<evidence type="ECO:0000256" key="5">
    <source>
        <dbReference type="ARBA" id="ARBA00022989"/>
    </source>
</evidence>
<feature type="transmembrane region" description="Helical" evidence="9">
    <location>
        <begin position="464"/>
        <end position="488"/>
    </location>
</feature>
<feature type="transmembrane region" description="Helical" evidence="9">
    <location>
        <begin position="374"/>
        <end position="392"/>
    </location>
</feature>
<keyword evidence="3 7" id="KW-0813">Transport</keyword>
<dbReference type="PROSITE" id="PS50850">
    <property type="entry name" value="MFS"/>
    <property type="match status" value="1"/>
</dbReference>
<dbReference type="PROSITE" id="PS00216">
    <property type="entry name" value="SUGAR_TRANSPORT_1"/>
    <property type="match status" value="1"/>
</dbReference>
<feature type="transmembrane region" description="Helical" evidence="9">
    <location>
        <begin position="434"/>
        <end position="452"/>
    </location>
</feature>
<proteinExistence type="inferred from homology"/>
<dbReference type="InterPro" id="IPR050814">
    <property type="entry name" value="Myo-inositol_Transporter"/>
</dbReference>
<dbReference type="Proteomes" id="UP000813385">
    <property type="component" value="Unassembled WGS sequence"/>
</dbReference>
<feature type="transmembrane region" description="Helical" evidence="9">
    <location>
        <begin position="153"/>
        <end position="175"/>
    </location>
</feature>
<dbReference type="NCBIfam" id="TIGR00879">
    <property type="entry name" value="SP"/>
    <property type="match status" value="1"/>
</dbReference>
<comment type="similarity">
    <text evidence="2 7">Belongs to the major facilitator superfamily. Sugar transporter (TC 2.A.1.1) family.</text>
</comment>
<evidence type="ECO:0000313" key="11">
    <source>
        <dbReference type="EMBL" id="KAH7367226.1"/>
    </source>
</evidence>
<dbReference type="GO" id="GO:0022857">
    <property type="term" value="F:transmembrane transporter activity"/>
    <property type="evidence" value="ECO:0007669"/>
    <property type="project" value="InterPro"/>
</dbReference>
<dbReference type="InterPro" id="IPR036259">
    <property type="entry name" value="MFS_trans_sf"/>
</dbReference>
<evidence type="ECO:0000256" key="4">
    <source>
        <dbReference type="ARBA" id="ARBA00022692"/>
    </source>
</evidence>
<sequence length="623" mass="68611">MDSPNDLRRSETMLQNTSSQPDSVPEGKAELERLKTSRKLANPLQGFTPQDLREQAAAFCLTNNIDDDEDLRAFELGAILAGDPSSYSKLAGLTEHERSSLHQETHDRWKSLPGMAWFVVVVCSLCAAVQGMDETTVNGAQIFFQKQFRINGVFLGIVNAAPYACCAFLSCWLTGPLNRVFGRRGTIFICCFISFAACILQACATSWKWLLGARILLGLGIGPKSATTPIYAAECAPPALRGALTMQWQMWTAFGIMVGFAVDLAFLPMANEKPKWRFMIGSTAVPALVVCILCFFCPESPRHYLARKSPRKAYIAMGKLRKTKVQAARDIFSADAMLQAENLARAMRKKGFFATIRDFFVVRRLRNAMCASEIVMIMQQLCGVNVIAYYSSHFLVDEGVSQNIAFAVSMGWGMCNWLGAIPALFTIDRIGRRNLLLGTFPLMSIFLIFTGLSCEFLSGTAKLVGIALGTYLFVLVYSPGAGPVPFTYSAEAYPLYIRPVGMSLATATTWLFNCILALTFPKLKEAIDGVGAFSLYGGLNLVGFALTLFFVPETMGFSLEELEGVFSVPMRTFNKYGAQQVRYFIGHHIFRRDMEKPKAPFNSQVAEEAVREVGAPEVGSGEA</sequence>
<feature type="transmembrane region" description="Helical" evidence="9">
    <location>
        <begin position="404"/>
        <end position="427"/>
    </location>
</feature>
<organism evidence="11 12">
    <name type="scientific">Plectosphaerella cucumerina</name>
    <dbReference type="NCBI Taxonomy" id="40658"/>
    <lineage>
        <taxon>Eukaryota</taxon>
        <taxon>Fungi</taxon>
        <taxon>Dikarya</taxon>
        <taxon>Ascomycota</taxon>
        <taxon>Pezizomycotina</taxon>
        <taxon>Sordariomycetes</taxon>
        <taxon>Hypocreomycetidae</taxon>
        <taxon>Glomerellales</taxon>
        <taxon>Plectosphaerellaceae</taxon>
        <taxon>Plectosphaerella</taxon>
    </lineage>
</organism>
<evidence type="ECO:0000259" key="10">
    <source>
        <dbReference type="PROSITE" id="PS50850"/>
    </source>
</evidence>
<dbReference type="GO" id="GO:0016020">
    <property type="term" value="C:membrane"/>
    <property type="evidence" value="ECO:0007669"/>
    <property type="project" value="UniProtKB-SubCell"/>
</dbReference>
<feature type="transmembrane region" description="Helical" evidence="9">
    <location>
        <begin position="500"/>
        <end position="520"/>
    </location>
</feature>
<keyword evidence="12" id="KW-1185">Reference proteome</keyword>
<reference evidence="11" key="1">
    <citation type="journal article" date="2021" name="Nat. Commun.">
        <title>Genetic determinants of endophytism in the Arabidopsis root mycobiome.</title>
        <authorList>
            <person name="Mesny F."/>
            <person name="Miyauchi S."/>
            <person name="Thiergart T."/>
            <person name="Pickel B."/>
            <person name="Atanasova L."/>
            <person name="Karlsson M."/>
            <person name="Huettel B."/>
            <person name="Barry K.W."/>
            <person name="Haridas S."/>
            <person name="Chen C."/>
            <person name="Bauer D."/>
            <person name="Andreopoulos W."/>
            <person name="Pangilinan J."/>
            <person name="LaButti K."/>
            <person name="Riley R."/>
            <person name="Lipzen A."/>
            <person name="Clum A."/>
            <person name="Drula E."/>
            <person name="Henrissat B."/>
            <person name="Kohler A."/>
            <person name="Grigoriev I.V."/>
            <person name="Martin F.M."/>
            <person name="Hacquard S."/>
        </authorList>
    </citation>
    <scope>NUCLEOTIDE SEQUENCE</scope>
    <source>
        <strain evidence="11">MPI-CAGE-AT-0016</strain>
    </source>
</reference>
<keyword evidence="4 9" id="KW-0812">Transmembrane</keyword>
<evidence type="ECO:0000256" key="7">
    <source>
        <dbReference type="RuleBase" id="RU003346"/>
    </source>
</evidence>
<dbReference type="InterPro" id="IPR005829">
    <property type="entry name" value="Sugar_transporter_CS"/>
</dbReference>
<dbReference type="Gene3D" id="1.20.1250.20">
    <property type="entry name" value="MFS general substrate transporter like domains"/>
    <property type="match status" value="1"/>
</dbReference>
<feature type="transmembrane region" description="Helical" evidence="9">
    <location>
        <begin position="114"/>
        <end position="132"/>
    </location>
</feature>
<comment type="caution">
    <text evidence="11">The sequence shown here is derived from an EMBL/GenBank/DDBJ whole genome shotgun (WGS) entry which is preliminary data.</text>
</comment>
<feature type="domain" description="Major facilitator superfamily (MFS) profile" evidence="10">
    <location>
        <begin position="119"/>
        <end position="555"/>
    </location>
</feature>
<accession>A0A8K0TKG3</accession>